<dbReference type="RefSeq" id="XP_008608610.1">
    <property type="nucleotide sequence ID" value="XM_008610388.1"/>
</dbReference>
<sequence>MAQRVLAESPELLAAIARFVASADDLSALLRLSPRAHLPAPLCNLVLLAQTVPIASLWPSVRYAALVTADEVALATKVIGFFGHLQLDGRLSDAQRCLVNVSEVITVDYEVAASEAALWQGDRVSTLTLRLAAGSSPAHLIAVARWVATAPRLTCVCLSFEHWTDMASLLVLAESINANPRIRTIALRGRSLPAVPDAMVMALARWIHRGHLSSMSLGNVQPRVPFMASSIGGALRSLKKLRELSLEDESAIAAAYFGHPTPLPLRRLSLRSKTGFHAWGVTTSLLNSHVVLPVLHTLQVGYAYLEPAMLSALATAILRLPVLDELVLTCTGAKDPNLAEALVRVLPRCKRLRRLALRNVLFDDARWWHVAAACPSLRYLCLRNAQLADDVAASWRLCCPRVRICCATAACDIRRCEIPDAHPANGAIDPGIVGL</sequence>
<dbReference type="InParanoid" id="T0S4L5"/>
<evidence type="ECO:0000313" key="2">
    <source>
        <dbReference type="Proteomes" id="UP000030762"/>
    </source>
</evidence>
<dbReference type="SUPFAM" id="SSF52047">
    <property type="entry name" value="RNI-like"/>
    <property type="match status" value="1"/>
</dbReference>
<evidence type="ECO:0000313" key="1">
    <source>
        <dbReference type="EMBL" id="EQC37677.1"/>
    </source>
</evidence>
<dbReference type="InterPro" id="IPR032675">
    <property type="entry name" value="LRR_dom_sf"/>
</dbReference>
<name>T0S4L5_SAPDV</name>
<proteinExistence type="predicted"/>
<gene>
    <name evidence="1" type="ORF">SDRG_04707</name>
</gene>
<evidence type="ECO:0008006" key="3">
    <source>
        <dbReference type="Google" id="ProtNLM"/>
    </source>
</evidence>
<dbReference type="GeneID" id="19945434"/>
<dbReference type="OrthoDB" id="10316179at2759"/>
<keyword evidence="2" id="KW-1185">Reference proteome</keyword>
<reference evidence="1 2" key="1">
    <citation type="submission" date="2012-04" db="EMBL/GenBank/DDBJ databases">
        <title>The Genome Sequence of Saprolegnia declina VS20.</title>
        <authorList>
            <consortium name="The Broad Institute Genome Sequencing Platform"/>
            <person name="Russ C."/>
            <person name="Nusbaum C."/>
            <person name="Tyler B."/>
            <person name="van West P."/>
            <person name="Dieguez-Uribeondo J."/>
            <person name="de Bruijn I."/>
            <person name="Tripathy S."/>
            <person name="Jiang R."/>
            <person name="Young S.K."/>
            <person name="Zeng Q."/>
            <person name="Gargeya S."/>
            <person name="Fitzgerald M."/>
            <person name="Haas B."/>
            <person name="Abouelleil A."/>
            <person name="Alvarado L."/>
            <person name="Arachchi H.M."/>
            <person name="Berlin A."/>
            <person name="Chapman S.B."/>
            <person name="Goldberg J."/>
            <person name="Griggs A."/>
            <person name="Gujja S."/>
            <person name="Hansen M."/>
            <person name="Howarth C."/>
            <person name="Imamovic A."/>
            <person name="Larimer J."/>
            <person name="McCowen C."/>
            <person name="Montmayeur A."/>
            <person name="Murphy C."/>
            <person name="Neiman D."/>
            <person name="Pearson M."/>
            <person name="Priest M."/>
            <person name="Roberts A."/>
            <person name="Saif S."/>
            <person name="Shea T."/>
            <person name="Sisk P."/>
            <person name="Sykes S."/>
            <person name="Wortman J."/>
            <person name="Nusbaum C."/>
            <person name="Birren B."/>
        </authorList>
    </citation>
    <scope>NUCLEOTIDE SEQUENCE [LARGE SCALE GENOMIC DNA]</scope>
    <source>
        <strain evidence="1 2">VS20</strain>
    </source>
</reference>
<protein>
    <recommendedName>
        <fullName evidence="3">F-box domain-containing protein</fullName>
    </recommendedName>
</protein>
<organism evidence="1 2">
    <name type="scientific">Saprolegnia diclina (strain VS20)</name>
    <dbReference type="NCBI Taxonomy" id="1156394"/>
    <lineage>
        <taxon>Eukaryota</taxon>
        <taxon>Sar</taxon>
        <taxon>Stramenopiles</taxon>
        <taxon>Oomycota</taxon>
        <taxon>Saprolegniomycetes</taxon>
        <taxon>Saprolegniales</taxon>
        <taxon>Saprolegniaceae</taxon>
        <taxon>Saprolegnia</taxon>
    </lineage>
</organism>
<dbReference type="VEuPathDB" id="FungiDB:SDRG_04707"/>
<dbReference type="Proteomes" id="UP000030762">
    <property type="component" value="Unassembled WGS sequence"/>
</dbReference>
<dbReference type="OMA" id="RICCATA"/>
<dbReference type="AlphaFoldDB" id="T0S4L5"/>
<dbReference type="Gene3D" id="3.80.10.10">
    <property type="entry name" value="Ribonuclease Inhibitor"/>
    <property type="match status" value="1"/>
</dbReference>
<dbReference type="EMBL" id="JH767143">
    <property type="protein sequence ID" value="EQC37677.1"/>
    <property type="molecule type" value="Genomic_DNA"/>
</dbReference>
<accession>T0S4L5</accession>